<dbReference type="EMBL" id="JAHRHJ020000008">
    <property type="protein sequence ID" value="KAH9305566.1"/>
    <property type="molecule type" value="Genomic_DNA"/>
</dbReference>
<sequence>MNSNGRRSDNVQKAAVPLNNYEFDFGLGSNFSASQKSKSLKDQKYNATPIQQASPYQSHNPASAWTPNKPSWSPQPSSSPSPKPGPGQAGFASGWSGQSGISSGWSAQPQMAGDIHGKSWVKSDSSKQAATGVVGGLNSGAAPHLFGDLLGTALGKEKNNVPLKQTSPNTSFSMGSMSAALPKGGIALKDQRSTVRSAVEEFGNFDGKVGVGRGDPFDALPTFSNKNFSQSQEDRSFGSFVGKKVPLKSPSTVSQDPFASSSNEGVFGDFQNISAANNTVNDDGFGDFQKGSANQSFSSTVGGDPFAASMNVSDDLFSGASIPNSSNAGEPFSDFSFGATNGRNGGTGFTDPLTSFASSVKQATAPGRAADPFEALNKSFSSHKQAPQEKNTDPLGSLFTFSSAASPGGFSSQPLSETDDWGVDTGFGGADAGPTIELEGLPPPPVGVTISMAKDKGMENYKQGQFAESIKWLSWAMVLLEKGGNGNSVFVDVLKCRASCYKEVGDYKKAVADCSKVLDHDKSNVAVLMQRALLYESIEKYKLGVEDLRNALKLDPTNRLAKNTLSRLVKMAD</sequence>
<dbReference type="SMART" id="SM00028">
    <property type="entry name" value="TPR"/>
    <property type="match status" value="3"/>
</dbReference>
<dbReference type="Proteomes" id="UP000824469">
    <property type="component" value="Unassembled WGS sequence"/>
</dbReference>
<accession>A0AA38FKK2</accession>
<dbReference type="PANTHER" id="PTHR47697:SF1">
    <property type="entry name" value="OS03G0340700 PROTEIN"/>
    <property type="match status" value="1"/>
</dbReference>
<dbReference type="InterPro" id="IPR011990">
    <property type="entry name" value="TPR-like_helical_dom_sf"/>
</dbReference>
<proteinExistence type="predicted"/>
<evidence type="ECO:0000256" key="1">
    <source>
        <dbReference type="PROSITE-ProRule" id="PRU00339"/>
    </source>
</evidence>
<dbReference type="Gene3D" id="1.25.40.10">
    <property type="entry name" value="Tetratricopeptide repeat domain"/>
    <property type="match status" value="1"/>
</dbReference>
<protein>
    <submittedName>
        <fullName evidence="3">Uncharacterized protein</fullName>
    </submittedName>
</protein>
<dbReference type="Pfam" id="PF13181">
    <property type="entry name" value="TPR_8"/>
    <property type="match status" value="1"/>
</dbReference>
<keyword evidence="1" id="KW-0802">TPR repeat</keyword>
<reference evidence="3 4" key="1">
    <citation type="journal article" date="2021" name="Nat. Plants">
        <title>The Taxus genome provides insights into paclitaxel biosynthesis.</title>
        <authorList>
            <person name="Xiong X."/>
            <person name="Gou J."/>
            <person name="Liao Q."/>
            <person name="Li Y."/>
            <person name="Zhou Q."/>
            <person name="Bi G."/>
            <person name="Li C."/>
            <person name="Du R."/>
            <person name="Wang X."/>
            <person name="Sun T."/>
            <person name="Guo L."/>
            <person name="Liang H."/>
            <person name="Lu P."/>
            <person name="Wu Y."/>
            <person name="Zhang Z."/>
            <person name="Ro D.K."/>
            <person name="Shang Y."/>
            <person name="Huang S."/>
            <person name="Yan J."/>
        </authorList>
    </citation>
    <scope>NUCLEOTIDE SEQUENCE [LARGE SCALE GENOMIC DNA]</scope>
    <source>
        <strain evidence="3">Ta-2019</strain>
    </source>
</reference>
<gene>
    <name evidence="3" type="ORF">KI387_009970</name>
</gene>
<dbReference type="PROSITE" id="PS50005">
    <property type="entry name" value="TPR"/>
    <property type="match status" value="1"/>
</dbReference>
<organism evidence="3 4">
    <name type="scientific">Taxus chinensis</name>
    <name type="common">Chinese yew</name>
    <name type="synonym">Taxus wallichiana var. chinensis</name>
    <dbReference type="NCBI Taxonomy" id="29808"/>
    <lineage>
        <taxon>Eukaryota</taxon>
        <taxon>Viridiplantae</taxon>
        <taxon>Streptophyta</taxon>
        <taxon>Embryophyta</taxon>
        <taxon>Tracheophyta</taxon>
        <taxon>Spermatophyta</taxon>
        <taxon>Pinopsida</taxon>
        <taxon>Pinidae</taxon>
        <taxon>Conifers II</taxon>
        <taxon>Cupressales</taxon>
        <taxon>Taxaceae</taxon>
        <taxon>Taxus</taxon>
    </lineage>
</organism>
<dbReference type="OMA" id="KTTSWTH"/>
<dbReference type="SUPFAM" id="SSF48452">
    <property type="entry name" value="TPR-like"/>
    <property type="match status" value="1"/>
</dbReference>
<keyword evidence="4" id="KW-1185">Reference proteome</keyword>
<dbReference type="AlphaFoldDB" id="A0AA38FKK2"/>
<feature type="region of interest" description="Disordered" evidence="2">
    <location>
        <begin position="379"/>
        <end position="398"/>
    </location>
</feature>
<feature type="region of interest" description="Disordered" evidence="2">
    <location>
        <begin position="32"/>
        <end position="123"/>
    </location>
</feature>
<feature type="repeat" description="TPR" evidence="1">
    <location>
        <begin position="525"/>
        <end position="558"/>
    </location>
</feature>
<evidence type="ECO:0000313" key="3">
    <source>
        <dbReference type="EMBL" id="KAH9305566.1"/>
    </source>
</evidence>
<evidence type="ECO:0000256" key="2">
    <source>
        <dbReference type="SAM" id="MobiDB-lite"/>
    </source>
</evidence>
<dbReference type="InterPro" id="IPR019734">
    <property type="entry name" value="TPR_rpt"/>
</dbReference>
<feature type="compositionally biased region" description="Low complexity" evidence="2">
    <location>
        <begin position="92"/>
        <end position="108"/>
    </location>
</feature>
<feature type="compositionally biased region" description="Polar residues" evidence="2">
    <location>
        <begin position="45"/>
        <end position="68"/>
    </location>
</feature>
<name>A0AA38FKK2_TAXCH</name>
<comment type="caution">
    <text evidence="3">The sequence shown here is derived from an EMBL/GenBank/DDBJ whole genome shotgun (WGS) entry which is preliminary data.</text>
</comment>
<evidence type="ECO:0000313" key="4">
    <source>
        <dbReference type="Proteomes" id="UP000824469"/>
    </source>
</evidence>
<dbReference type="PANTHER" id="PTHR47697">
    <property type="entry name" value="OS03G0340700 PROTEIN"/>
    <property type="match status" value="1"/>
</dbReference>